<dbReference type="EMBL" id="GGEC01093557">
    <property type="protein sequence ID" value="MBX74041.1"/>
    <property type="molecule type" value="Transcribed_RNA"/>
</dbReference>
<sequence>MKQMRYHFFLWCSIKFASEIVGNK</sequence>
<name>A0A2P2R4B4_RHIMU</name>
<reference evidence="1" key="1">
    <citation type="submission" date="2018-02" db="EMBL/GenBank/DDBJ databases">
        <title>Rhizophora mucronata_Transcriptome.</title>
        <authorList>
            <person name="Meera S.P."/>
            <person name="Sreeshan A."/>
            <person name="Augustine A."/>
        </authorList>
    </citation>
    <scope>NUCLEOTIDE SEQUENCE</scope>
    <source>
        <tissue evidence="1">Leaf</tissue>
    </source>
</reference>
<dbReference type="AlphaFoldDB" id="A0A2P2R4B4"/>
<protein>
    <submittedName>
        <fullName evidence="1">Uncharacterized protein</fullName>
    </submittedName>
</protein>
<organism evidence="1">
    <name type="scientific">Rhizophora mucronata</name>
    <name type="common">Asiatic mangrove</name>
    <dbReference type="NCBI Taxonomy" id="61149"/>
    <lineage>
        <taxon>Eukaryota</taxon>
        <taxon>Viridiplantae</taxon>
        <taxon>Streptophyta</taxon>
        <taxon>Embryophyta</taxon>
        <taxon>Tracheophyta</taxon>
        <taxon>Spermatophyta</taxon>
        <taxon>Magnoliopsida</taxon>
        <taxon>eudicotyledons</taxon>
        <taxon>Gunneridae</taxon>
        <taxon>Pentapetalae</taxon>
        <taxon>rosids</taxon>
        <taxon>fabids</taxon>
        <taxon>Malpighiales</taxon>
        <taxon>Rhizophoraceae</taxon>
        <taxon>Rhizophora</taxon>
    </lineage>
</organism>
<proteinExistence type="predicted"/>
<accession>A0A2P2R4B4</accession>
<evidence type="ECO:0000313" key="1">
    <source>
        <dbReference type="EMBL" id="MBX74041.1"/>
    </source>
</evidence>